<dbReference type="RefSeq" id="WP_291798642.1">
    <property type="nucleotide sequence ID" value="NZ_BAAAPZ010000005.1"/>
</dbReference>
<keyword evidence="1" id="KW-0472">Membrane</keyword>
<sequence length="130" mass="13752">MGLSRTEAQTASFLDHVLDLAVIAVFSAALYWSPHARPVSCSRRGNVISQLRGAVVFGCLWITVALMQLMAYGIPYPDGLGVGGTLLIALLGLVWPFTVALMALATVEISRDRRASQRGGPSLAQAPEAG</sequence>
<protein>
    <submittedName>
        <fullName evidence="2">Uncharacterized protein</fullName>
    </submittedName>
</protein>
<keyword evidence="1" id="KW-1133">Transmembrane helix</keyword>
<evidence type="ECO:0000256" key="1">
    <source>
        <dbReference type="SAM" id="Phobius"/>
    </source>
</evidence>
<evidence type="ECO:0000313" key="3">
    <source>
        <dbReference type="Proteomes" id="UP001500984"/>
    </source>
</evidence>
<organism evidence="2 3">
    <name type="scientific">Brevibacterium salitolerans</name>
    <dbReference type="NCBI Taxonomy" id="1403566"/>
    <lineage>
        <taxon>Bacteria</taxon>
        <taxon>Bacillati</taxon>
        <taxon>Actinomycetota</taxon>
        <taxon>Actinomycetes</taxon>
        <taxon>Micrococcales</taxon>
        <taxon>Brevibacteriaceae</taxon>
        <taxon>Brevibacterium</taxon>
    </lineage>
</organism>
<feature type="transmembrane region" description="Helical" evidence="1">
    <location>
        <begin position="86"/>
        <end position="107"/>
    </location>
</feature>
<keyword evidence="1" id="KW-0812">Transmembrane</keyword>
<feature type="transmembrane region" description="Helical" evidence="1">
    <location>
        <begin position="12"/>
        <end position="32"/>
    </location>
</feature>
<gene>
    <name evidence="2" type="ORF">GCM10009823_16080</name>
</gene>
<comment type="caution">
    <text evidence="2">The sequence shown here is derived from an EMBL/GenBank/DDBJ whole genome shotgun (WGS) entry which is preliminary data.</text>
</comment>
<proteinExistence type="predicted"/>
<feature type="transmembrane region" description="Helical" evidence="1">
    <location>
        <begin position="53"/>
        <end position="74"/>
    </location>
</feature>
<name>A0ABN2WNW9_9MICO</name>
<keyword evidence="3" id="KW-1185">Reference proteome</keyword>
<dbReference type="Proteomes" id="UP001500984">
    <property type="component" value="Unassembled WGS sequence"/>
</dbReference>
<accession>A0ABN2WNW9</accession>
<reference evidence="2 3" key="1">
    <citation type="journal article" date="2019" name="Int. J. Syst. Evol. Microbiol.">
        <title>The Global Catalogue of Microorganisms (GCM) 10K type strain sequencing project: providing services to taxonomists for standard genome sequencing and annotation.</title>
        <authorList>
            <consortium name="The Broad Institute Genomics Platform"/>
            <consortium name="The Broad Institute Genome Sequencing Center for Infectious Disease"/>
            <person name="Wu L."/>
            <person name="Ma J."/>
        </authorList>
    </citation>
    <scope>NUCLEOTIDE SEQUENCE [LARGE SCALE GENOMIC DNA]</scope>
    <source>
        <strain evidence="2 3">JCM 15900</strain>
    </source>
</reference>
<evidence type="ECO:0000313" key="2">
    <source>
        <dbReference type="EMBL" id="GAA2096106.1"/>
    </source>
</evidence>
<dbReference type="EMBL" id="BAAAPZ010000005">
    <property type="protein sequence ID" value="GAA2096106.1"/>
    <property type="molecule type" value="Genomic_DNA"/>
</dbReference>